<dbReference type="PRINTS" id="PR00344">
    <property type="entry name" value="BCTRLSENSOR"/>
</dbReference>
<name>A0ABW5UGZ3_9SPHI</name>
<dbReference type="InterPro" id="IPR003594">
    <property type="entry name" value="HATPase_dom"/>
</dbReference>
<organism evidence="11 12">
    <name type="scientific">Sphingobacterium populi</name>
    <dbReference type="NCBI Taxonomy" id="1812824"/>
    <lineage>
        <taxon>Bacteria</taxon>
        <taxon>Pseudomonadati</taxon>
        <taxon>Bacteroidota</taxon>
        <taxon>Sphingobacteriia</taxon>
        <taxon>Sphingobacteriales</taxon>
        <taxon>Sphingobacteriaceae</taxon>
        <taxon>Sphingobacterium</taxon>
    </lineage>
</organism>
<reference evidence="12" key="1">
    <citation type="journal article" date="2019" name="Int. J. Syst. Evol. Microbiol.">
        <title>The Global Catalogue of Microorganisms (GCM) 10K type strain sequencing project: providing services to taxonomists for standard genome sequencing and annotation.</title>
        <authorList>
            <consortium name="The Broad Institute Genomics Platform"/>
            <consortium name="The Broad Institute Genome Sequencing Center for Infectious Disease"/>
            <person name="Wu L."/>
            <person name="Ma J."/>
        </authorList>
    </citation>
    <scope>NUCLEOTIDE SEQUENCE [LARGE SCALE GENOMIC DNA]</scope>
    <source>
        <strain evidence="12">KCTC 42247</strain>
    </source>
</reference>
<dbReference type="EMBL" id="JBHUMB010000014">
    <property type="protein sequence ID" value="MFD2744683.1"/>
    <property type="molecule type" value="Genomic_DNA"/>
</dbReference>
<accession>A0ABW5UGZ3</accession>
<feature type="domain" description="Histidine kinase" evidence="9">
    <location>
        <begin position="844"/>
        <end position="1067"/>
    </location>
</feature>
<feature type="chain" id="PRO_5045340472" description="histidine kinase" evidence="7">
    <location>
        <begin position="21"/>
        <end position="1356"/>
    </location>
</feature>
<evidence type="ECO:0000313" key="12">
    <source>
        <dbReference type="Proteomes" id="UP001597418"/>
    </source>
</evidence>
<proteinExistence type="predicted"/>
<feature type="domain" description="Response regulatory" evidence="10">
    <location>
        <begin position="1098"/>
        <end position="1213"/>
    </location>
</feature>
<dbReference type="RefSeq" id="WP_197464767.1">
    <property type="nucleotide sequence ID" value="NZ_JBHUMB010000014.1"/>
</dbReference>
<comment type="caution">
    <text evidence="11">The sequence shown here is derived from an EMBL/GenBank/DDBJ whole genome shotgun (WGS) entry which is preliminary data.</text>
</comment>
<dbReference type="SUPFAM" id="SSF46689">
    <property type="entry name" value="Homeodomain-like"/>
    <property type="match status" value="1"/>
</dbReference>
<dbReference type="Gene3D" id="3.40.50.2300">
    <property type="match status" value="1"/>
</dbReference>
<dbReference type="InterPro" id="IPR018060">
    <property type="entry name" value="HTH_AraC"/>
</dbReference>
<dbReference type="InterPro" id="IPR005467">
    <property type="entry name" value="His_kinase_dom"/>
</dbReference>
<keyword evidence="7" id="KW-0732">Signal</keyword>
<evidence type="ECO:0000259" key="10">
    <source>
        <dbReference type="PROSITE" id="PS50110"/>
    </source>
</evidence>
<feature type="domain" description="HTH araC/xylS-type" evidence="8">
    <location>
        <begin position="1245"/>
        <end position="1344"/>
    </location>
</feature>
<dbReference type="Pfam" id="PF07495">
    <property type="entry name" value="Y_Y_Y"/>
    <property type="match status" value="1"/>
</dbReference>
<dbReference type="InterPro" id="IPR011110">
    <property type="entry name" value="Reg_prop"/>
</dbReference>
<feature type="modified residue" description="4-aspartylphosphate" evidence="6">
    <location>
        <position position="1146"/>
    </location>
</feature>
<dbReference type="PROSITE" id="PS50110">
    <property type="entry name" value="RESPONSE_REGULATORY"/>
    <property type="match status" value="1"/>
</dbReference>
<evidence type="ECO:0000256" key="5">
    <source>
        <dbReference type="ARBA" id="ARBA00023163"/>
    </source>
</evidence>
<keyword evidence="5" id="KW-0804">Transcription</keyword>
<evidence type="ECO:0000256" key="3">
    <source>
        <dbReference type="ARBA" id="ARBA00022553"/>
    </source>
</evidence>
<dbReference type="SUPFAM" id="SSF63829">
    <property type="entry name" value="Calcium-dependent phosphotriesterase"/>
    <property type="match status" value="1"/>
</dbReference>
<dbReference type="EC" id="2.7.13.3" evidence="2"/>
<dbReference type="PROSITE" id="PS01124">
    <property type="entry name" value="HTH_ARAC_FAMILY_2"/>
    <property type="match status" value="1"/>
</dbReference>
<sequence length="1356" mass="151635">MKAVALCVFSMCLMVSFASAQDKAIDFQRLYSKDGLSSNTIHALIRDQFGFLWIGTEDGLNRFDGTNFKIYRRNPTENDGLGVNHISSLHEDISGRIWIGTNGGGLAYYDRKTDRIVHYHPTTTTGMSTAINSVYSDNQGNVWVSAFGAFYCIDGDTQQIRTDGAYAKLNQTLEGKISYCSYKDKSGNLWIAADQQLYQYNRNLNLVKAYDVPNAGQSHRADRIIRSIVQDDLGNLWFASTEGLLRIDHIREKLESVSPLLKGGQLYSNNLYAIDKDNAGNLWIGSDKGLHVLHINTFKLKQYKPQKGDLQSLSTHSIRSILIDDYGISWIGTYQGGLNKYDSNLNEFNLRTIDGVPSYAGDGAIVTALASIQKNVYIGTDGAGVWKYDKSKRSQQLVSSLPNDLNVLAMEQDANTLWVGTYQGGLYGYDVVKNEVTRFKAGSGATYLNSNEIFALKSDRKGNLWIGTNGGGVNVLHPDRKTISKYDKLGYIRAIEEMDDHQMWIGTYGAGITVINPNTGSSRSINAASHNLPSNYVSSIYHDRSGNTWVGTNGDGIGVLKKGEQRFRVLSVNDGLINGVVQKIMEDSSGKIWISTSQGLSCYDVQANLFKNYSHSSGLQAGAFSLGAGIKLADGELFFGGQRGFNHFYPQNLKINQNPAKIVLTNLRVNNTPVNPGQDQPISTSLLLAERIKLRYDQNFAISFEALNFTVPEANQYQYLLEGFDKDWITVGKEHVANYTNIPPGNYRFKVRASNNDGVWGNNERSIEVVISPPWWKTIPAYILYAVMALGTLLLIRARGIQRLKAQFALEQERVSAKQLIEQERKETEQLRNLDRMKIQFLTNLSHEFKTPISLIKGPVDNLLREMHSEKAAEQLKFVQRNSERLLSLVNQLLDFRKLEENEITLRNTDGELMSFVRQCVTSFSDLAIQKDINLKVTSCTNELFVRFDQDKIERILFNLLSNAFKFTPRGGNIEVSVAAEVIDKAQGILQINFAVQDSGVGIPDQFKEKVFDSFFQLKAEEHILNQGSGIGLSIVKSFVELYGGTIAVSSQVGKGSVFQFDLKLKRSAAVQSQDQDDTPTVLAAKDEAPTDLSGFPKVLIVEDDADFRLYLKGHLQEQYQIVEAENGMDGWQKALFHHPDIIISDVQMPIMNGVELVHKLHLDKRTKQIPVILLTAANLPNGAVYGLESGAVDYLNKPFDMNHFKAKVHRLLSLSQAFKDKYSKHIDIVSPEVEIVSENEKFLKKAHAYVEDNIANPQLSVESLSAHLSISRASLYNKLLDYTGMTPVEYIRSIKLEKATHLLCKSDKSIAEVAYELGFSDPNYFTKVFKVKFKHTPSAYIQARQSAKLAGRKQD</sequence>
<dbReference type="PANTHER" id="PTHR43547:SF2">
    <property type="entry name" value="HYBRID SIGNAL TRANSDUCTION HISTIDINE KINASE C"/>
    <property type="match status" value="1"/>
</dbReference>
<dbReference type="InterPro" id="IPR011047">
    <property type="entry name" value="Quinoprotein_ADH-like_sf"/>
</dbReference>
<dbReference type="Pfam" id="PF02518">
    <property type="entry name" value="HATPase_c"/>
    <property type="match status" value="1"/>
</dbReference>
<feature type="signal peptide" evidence="7">
    <location>
        <begin position="1"/>
        <end position="20"/>
    </location>
</feature>
<dbReference type="SUPFAM" id="SSF50998">
    <property type="entry name" value="Quinoprotein alcohol dehydrogenase-like"/>
    <property type="match status" value="1"/>
</dbReference>
<evidence type="ECO:0000313" key="11">
    <source>
        <dbReference type="EMBL" id="MFD2744683.1"/>
    </source>
</evidence>
<dbReference type="InterPro" id="IPR003661">
    <property type="entry name" value="HisK_dim/P_dom"/>
</dbReference>
<dbReference type="InterPro" id="IPR009057">
    <property type="entry name" value="Homeodomain-like_sf"/>
</dbReference>
<dbReference type="PANTHER" id="PTHR43547">
    <property type="entry name" value="TWO-COMPONENT HISTIDINE KINASE"/>
    <property type="match status" value="1"/>
</dbReference>
<dbReference type="InterPro" id="IPR011123">
    <property type="entry name" value="Y_Y_Y"/>
</dbReference>
<keyword evidence="3 6" id="KW-0597">Phosphoprotein</keyword>
<dbReference type="SMART" id="SM00387">
    <property type="entry name" value="HATPase_c"/>
    <property type="match status" value="1"/>
</dbReference>
<dbReference type="Gene3D" id="2.130.10.10">
    <property type="entry name" value="YVTN repeat-like/Quinoprotein amine dehydrogenase"/>
    <property type="match status" value="2"/>
</dbReference>
<dbReference type="InterPro" id="IPR036097">
    <property type="entry name" value="HisK_dim/P_sf"/>
</dbReference>
<dbReference type="Gene3D" id="1.10.287.130">
    <property type="match status" value="1"/>
</dbReference>
<dbReference type="InterPro" id="IPR004358">
    <property type="entry name" value="Sig_transdc_His_kin-like_C"/>
</dbReference>
<dbReference type="Pfam" id="PF00072">
    <property type="entry name" value="Response_reg"/>
    <property type="match status" value="1"/>
</dbReference>
<dbReference type="CDD" id="cd00082">
    <property type="entry name" value="HisKA"/>
    <property type="match status" value="1"/>
</dbReference>
<evidence type="ECO:0000259" key="9">
    <source>
        <dbReference type="PROSITE" id="PS50109"/>
    </source>
</evidence>
<evidence type="ECO:0000256" key="7">
    <source>
        <dbReference type="SAM" id="SignalP"/>
    </source>
</evidence>
<dbReference type="CDD" id="cd00156">
    <property type="entry name" value="REC"/>
    <property type="match status" value="1"/>
</dbReference>
<protein>
    <recommendedName>
        <fullName evidence="2">histidine kinase</fullName>
        <ecNumber evidence="2">2.7.13.3</ecNumber>
    </recommendedName>
</protein>
<dbReference type="SMART" id="SM00388">
    <property type="entry name" value="HisKA"/>
    <property type="match status" value="1"/>
</dbReference>
<dbReference type="SUPFAM" id="SSF47384">
    <property type="entry name" value="Homodimeric domain of signal transducing histidine kinase"/>
    <property type="match status" value="1"/>
</dbReference>
<dbReference type="PROSITE" id="PS50109">
    <property type="entry name" value="HIS_KIN"/>
    <property type="match status" value="1"/>
</dbReference>
<dbReference type="InterPro" id="IPR013783">
    <property type="entry name" value="Ig-like_fold"/>
</dbReference>
<comment type="catalytic activity">
    <reaction evidence="1">
        <text>ATP + protein L-histidine = ADP + protein N-phospho-L-histidine.</text>
        <dbReference type="EC" id="2.7.13.3"/>
    </reaction>
</comment>
<dbReference type="SMART" id="SM00448">
    <property type="entry name" value="REC"/>
    <property type="match status" value="1"/>
</dbReference>
<dbReference type="Pfam" id="PF00512">
    <property type="entry name" value="HisKA"/>
    <property type="match status" value="1"/>
</dbReference>
<gene>
    <name evidence="11" type="ORF">ACFSQ6_14895</name>
</gene>
<dbReference type="SUPFAM" id="SSF52172">
    <property type="entry name" value="CheY-like"/>
    <property type="match status" value="1"/>
</dbReference>
<dbReference type="Gene3D" id="2.60.40.10">
    <property type="entry name" value="Immunoglobulins"/>
    <property type="match status" value="1"/>
</dbReference>
<keyword evidence="4" id="KW-0805">Transcription regulation</keyword>
<dbReference type="Gene3D" id="3.30.565.10">
    <property type="entry name" value="Histidine kinase-like ATPase, C-terminal domain"/>
    <property type="match status" value="1"/>
</dbReference>
<dbReference type="SUPFAM" id="SSF55874">
    <property type="entry name" value="ATPase domain of HSP90 chaperone/DNA topoisomerase II/histidine kinase"/>
    <property type="match status" value="1"/>
</dbReference>
<dbReference type="Pfam" id="PF12833">
    <property type="entry name" value="HTH_18"/>
    <property type="match status" value="1"/>
</dbReference>
<dbReference type="InterPro" id="IPR036890">
    <property type="entry name" value="HATPase_C_sf"/>
</dbReference>
<evidence type="ECO:0000256" key="6">
    <source>
        <dbReference type="PROSITE-ProRule" id="PRU00169"/>
    </source>
</evidence>
<dbReference type="Pfam" id="PF07494">
    <property type="entry name" value="Reg_prop"/>
    <property type="match status" value="5"/>
</dbReference>
<dbReference type="InterPro" id="IPR011006">
    <property type="entry name" value="CheY-like_superfamily"/>
</dbReference>
<dbReference type="Gene3D" id="1.10.10.60">
    <property type="entry name" value="Homeodomain-like"/>
    <property type="match status" value="2"/>
</dbReference>
<dbReference type="SMART" id="SM00342">
    <property type="entry name" value="HTH_ARAC"/>
    <property type="match status" value="1"/>
</dbReference>
<evidence type="ECO:0000256" key="4">
    <source>
        <dbReference type="ARBA" id="ARBA00023015"/>
    </source>
</evidence>
<dbReference type="Proteomes" id="UP001597418">
    <property type="component" value="Unassembled WGS sequence"/>
</dbReference>
<dbReference type="InterPro" id="IPR001789">
    <property type="entry name" value="Sig_transdc_resp-reg_receiver"/>
</dbReference>
<evidence type="ECO:0000256" key="1">
    <source>
        <dbReference type="ARBA" id="ARBA00000085"/>
    </source>
</evidence>
<evidence type="ECO:0000259" key="8">
    <source>
        <dbReference type="PROSITE" id="PS01124"/>
    </source>
</evidence>
<keyword evidence="12" id="KW-1185">Reference proteome</keyword>
<evidence type="ECO:0000256" key="2">
    <source>
        <dbReference type="ARBA" id="ARBA00012438"/>
    </source>
</evidence>
<dbReference type="InterPro" id="IPR015943">
    <property type="entry name" value="WD40/YVTN_repeat-like_dom_sf"/>
</dbReference>